<dbReference type="SMART" id="SM00380">
    <property type="entry name" value="AP2"/>
    <property type="match status" value="1"/>
</dbReference>
<accession>A0ABQ8A084</accession>
<keyword evidence="6" id="KW-0804">Transcription</keyword>
<keyword evidence="12" id="KW-1185">Reference proteome</keyword>
<reference evidence="11 12" key="1">
    <citation type="submission" date="2021-05" db="EMBL/GenBank/DDBJ databases">
        <title>Genome Assembly of Synthetic Allotetraploid Brassica napus Reveals Homoeologous Exchanges between Subgenomes.</title>
        <authorList>
            <person name="Davis J.T."/>
        </authorList>
    </citation>
    <scope>NUCLEOTIDE SEQUENCE [LARGE SCALE GENOMIC DNA]</scope>
    <source>
        <strain evidence="12">cv. Da-Ae</strain>
        <tissue evidence="11">Seedling</tissue>
    </source>
</reference>
<protein>
    <recommendedName>
        <fullName evidence="10">AP2/ERF domain-containing protein</fullName>
    </recommendedName>
</protein>
<dbReference type="Pfam" id="PF00847">
    <property type="entry name" value="AP2"/>
    <property type="match status" value="1"/>
</dbReference>
<dbReference type="EMBL" id="JAGKQM010000014">
    <property type="protein sequence ID" value="KAH0885915.1"/>
    <property type="molecule type" value="Genomic_DNA"/>
</dbReference>
<evidence type="ECO:0000256" key="2">
    <source>
        <dbReference type="ARBA" id="ARBA00022745"/>
    </source>
</evidence>
<dbReference type="Gene3D" id="3.30.730.10">
    <property type="entry name" value="AP2/ERF domain"/>
    <property type="match status" value="1"/>
</dbReference>
<evidence type="ECO:0000256" key="7">
    <source>
        <dbReference type="ARBA" id="ARBA00023242"/>
    </source>
</evidence>
<organism evidence="11 12">
    <name type="scientific">Brassica napus</name>
    <name type="common">Rape</name>
    <dbReference type="NCBI Taxonomy" id="3708"/>
    <lineage>
        <taxon>Eukaryota</taxon>
        <taxon>Viridiplantae</taxon>
        <taxon>Streptophyta</taxon>
        <taxon>Embryophyta</taxon>
        <taxon>Tracheophyta</taxon>
        <taxon>Spermatophyta</taxon>
        <taxon>Magnoliopsida</taxon>
        <taxon>eudicotyledons</taxon>
        <taxon>Gunneridae</taxon>
        <taxon>Pentapetalae</taxon>
        <taxon>rosids</taxon>
        <taxon>malvids</taxon>
        <taxon>Brassicales</taxon>
        <taxon>Brassicaceae</taxon>
        <taxon>Brassiceae</taxon>
        <taxon>Brassica</taxon>
    </lineage>
</organism>
<evidence type="ECO:0000256" key="8">
    <source>
        <dbReference type="ARBA" id="ARBA00024343"/>
    </source>
</evidence>
<evidence type="ECO:0000256" key="3">
    <source>
        <dbReference type="ARBA" id="ARBA00023015"/>
    </source>
</evidence>
<dbReference type="Pfam" id="PF01936">
    <property type="entry name" value="NYN"/>
    <property type="match status" value="1"/>
</dbReference>
<dbReference type="PANTHER" id="PTHR31657:SF29">
    <property type="entry name" value="ETHYLENE-RESPONSIVE TRANSCRIPTION FACTOR ERF056"/>
    <property type="match status" value="1"/>
</dbReference>
<sequence>MSSFSFSGNYAMAETGVFWDLNQCEIPVGLSAKDVMSVIRKNLLALGHKGQVSVRAYGEKRDHDFFLARIDFIELPAGDKNATHMKMIKDIVLWASERPEPSTLMLIMGATSFDFLETVEHLKRDKKFLFLYVHPPPPMVISISVDAIDLYFDPLMESKPLGLNQLTPYQTYQIQKQLNHRRSTTSTLSPNQILMKKLSPSSSNSQKLYRGVRQRHWGKWVAEIRLPKSRTRLWLGTFGTAEEAALAYDQAAFQIRGDIGKLNFPDIKHEEINSLPSSVDAKLQAICHSLRKTEETCSVSDKTADISSVSSKTEDICSAANKAELFLIKTEHMEMKFSDDSPRNDKNSSWDESKLESSSSEQGITFLEFSDSELDEIGRFGLVKFPSVEIDWDAISKLSES</sequence>
<feature type="region of interest" description="Disordered" evidence="9">
    <location>
        <begin position="180"/>
        <end position="202"/>
    </location>
</feature>
<evidence type="ECO:0000256" key="6">
    <source>
        <dbReference type="ARBA" id="ARBA00023163"/>
    </source>
</evidence>
<feature type="region of interest" description="Disordered" evidence="9">
    <location>
        <begin position="337"/>
        <end position="361"/>
    </location>
</feature>
<keyword evidence="5" id="KW-0010">Activator</keyword>
<dbReference type="PANTHER" id="PTHR31657">
    <property type="entry name" value="ETHYLENE-RESPONSIVE TRANSCRIPTION FACTOR ERF061"/>
    <property type="match status" value="1"/>
</dbReference>
<comment type="similarity">
    <text evidence="8">Belongs to the AP2/ERF transcription factor family. ERF subfamily.</text>
</comment>
<dbReference type="PRINTS" id="PR00367">
    <property type="entry name" value="ETHRSPELEMNT"/>
</dbReference>
<dbReference type="CDD" id="cd10910">
    <property type="entry name" value="PIN_limkain_b1_N_like"/>
    <property type="match status" value="1"/>
</dbReference>
<keyword evidence="3" id="KW-0805">Transcription regulation</keyword>
<gene>
    <name evidence="11" type="ORF">HID58_062011</name>
</gene>
<evidence type="ECO:0000256" key="5">
    <source>
        <dbReference type="ARBA" id="ARBA00023159"/>
    </source>
</evidence>
<proteinExistence type="inferred from homology"/>
<dbReference type="InterPro" id="IPR021139">
    <property type="entry name" value="NYN"/>
</dbReference>
<comment type="subcellular location">
    <subcellularLocation>
        <location evidence="1">Nucleus</location>
    </subcellularLocation>
</comment>
<dbReference type="InterPro" id="IPR036955">
    <property type="entry name" value="AP2/ERF_dom_sf"/>
</dbReference>
<dbReference type="InterPro" id="IPR051758">
    <property type="entry name" value="ERF/AP2-like"/>
</dbReference>
<keyword evidence="7" id="KW-0539">Nucleus</keyword>
<evidence type="ECO:0000313" key="12">
    <source>
        <dbReference type="Proteomes" id="UP000824890"/>
    </source>
</evidence>
<keyword evidence="4" id="KW-0238">DNA-binding</keyword>
<keyword evidence="2" id="KW-0936">Ethylene signaling pathway</keyword>
<dbReference type="Proteomes" id="UP000824890">
    <property type="component" value="Unassembled WGS sequence"/>
</dbReference>
<dbReference type="InterPro" id="IPR001471">
    <property type="entry name" value="AP2/ERF_dom"/>
</dbReference>
<dbReference type="SUPFAM" id="SSF54171">
    <property type="entry name" value="DNA-binding domain"/>
    <property type="match status" value="1"/>
</dbReference>
<evidence type="ECO:0000256" key="4">
    <source>
        <dbReference type="ARBA" id="ARBA00023125"/>
    </source>
</evidence>
<evidence type="ECO:0000313" key="11">
    <source>
        <dbReference type="EMBL" id="KAH0885915.1"/>
    </source>
</evidence>
<dbReference type="PROSITE" id="PS51032">
    <property type="entry name" value="AP2_ERF"/>
    <property type="match status" value="1"/>
</dbReference>
<dbReference type="CDD" id="cd00018">
    <property type="entry name" value="AP2"/>
    <property type="match status" value="1"/>
</dbReference>
<dbReference type="InterPro" id="IPR016177">
    <property type="entry name" value="DNA-bd_dom_sf"/>
</dbReference>
<comment type="caution">
    <text evidence="11">The sequence shown here is derived from an EMBL/GenBank/DDBJ whole genome shotgun (WGS) entry which is preliminary data.</text>
</comment>
<evidence type="ECO:0000256" key="9">
    <source>
        <dbReference type="SAM" id="MobiDB-lite"/>
    </source>
</evidence>
<evidence type="ECO:0000259" key="10">
    <source>
        <dbReference type="PROSITE" id="PS51032"/>
    </source>
</evidence>
<feature type="domain" description="AP2/ERF" evidence="10">
    <location>
        <begin position="208"/>
        <end position="265"/>
    </location>
</feature>
<feature type="compositionally biased region" description="Basic and acidic residues" evidence="9">
    <location>
        <begin position="337"/>
        <end position="355"/>
    </location>
</feature>
<name>A0ABQ8A084_BRANA</name>
<evidence type="ECO:0000256" key="1">
    <source>
        <dbReference type="ARBA" id="ARBA00004123"/>
    </source>
</evidence>